<organism evidence="7 8">
    <name type="scientific">Parvibaculum lavamentivorans (strain DS-1 / DSM 13023 / NCIMB 13966)</name>
    <dbReference type="NCBI Taxonomy" id="402881"/>
    <lineage>
        <taxon>Bacteria</taxon>
        <taxon>Pseudomonadati</taxon>
        <taxon>Pseudomonadota</taxon>
        <taxon>Alphaproteobacteria</taxon>
        <taxon>Hyphomicrobiales</taxon>
        <taxon>Parvibaculaceae</taxon>
        <taxon>Parvibaculum</taxon>
    </lineage>
</organism>
<evidence type="ECO:0000256" key="6">
    <source>
        <dbReference type="SAM" id="Phobius"/>
    </source>
</evidence>
<accession>A7HQF6</accession>
<feature type="transmembrane region" description="Helical" evidence="6">
    <location>
        <begin position="208"/>
        <end position="229"/>
    </location>
</feature>
<dbReference type="HOGENOM" id="CLU_079086_5_0_5"/>
<dbReference type="Pfam" id="PF07947">
    <property type="entry name" value="YhhN"/>
    <property type="match status" value="1"/>
</dbReference>
<keyword evidence="5 6" id="KW-0472">Membrane</keyword>
<evidence type="ECO:0000256" key="5">
    <source>
        <dbReference type="ARBA" id="ARBA00023136"/>
    </source>
</evidence>
<dbReference type="GO" id="GO:0016787">
    <property type="term" value="F:hydrolase activity"/>
    <property type="evidence" value="ECO:0007669"/>
    <property type="project" value="TreeGrafter"/>
</dbReference>
<evidence type="ECO:0000313" key="7">
    <source>
        <dbReference type="EMBL" id="ABS62139.1"/>
    </source>
</evidence>
<dbReference type="AlphaFoldDB" id="A7HQF6"/>
<evidence type="ECO:0000256" key="4">
    <source>
        <dbReference type="ARBA" id="ARBA00022989"/>
    </source>
</evidence>
<name>A7HQF6_PARL1</name>
<evidence type="ECO:0000256" key="2">
    <source>
        <dbReference type="ARBA" id="ARBA00007375"/>
    </source>
</evidence>
<dbReference type="PANTHER" id="PTHR31885">
    <property type="entry name" value="GH04784P"/>
    <property type="match status" value="1"/>
</dbReference>
<gene>
    <name evidence="7" type="ordered locus">Plav_0516</name>
</gene>
<reference evidence="7 8" key="1">
    <citation type="journal article" date="2011" name="Stand. Genomic Sci.">
        <title>Complete genome sequence of Parvibaculum lavamentivorans type strain (DS-1(T)).</title>
        <authorList>
            <person name="Schleheck D."/>
            <person name="Weiss M."/>
            <person name="Pitluck S."/>
            <person name="Bruce D."/>
            <person name="Land M.L."/>
            <person name="Han S."/>
            <person name="Saunders E."/>
            <person name="Tapia R."/>
            <person name="Detter C."/>
            <person name="Brettin T."/>
            <person name="Han J."/>
            <person name="Woyke T."/>
            <person name="Goodwin L."/>
            <person name="Pennacchio L."/>
            <person name="Nolan M."/>
            <person name="Cook A.M."/>
            <person name="Kjelleberg S."/>
            <person name="Thomas T."/>
        </authorList>
    </citation>
    <scope>NUCLEOTIDE SEQUENCE [LARGE SCALE GENOMIC DNA]</scope>
    <source>
        <strain evidence="8">DS-1 / DSM 13023 / NCIMB 13966</strain>
    </source>
</reference>
<dbReference type="RefSeq" id="WP_011995430.1">
    <property type="nucleotide sequence ID" value="NC_009719.1"/>
</dbReference>
<feature type="transmembrane region" description="Helical" evidence="6">
    <location>
        <begin position="45"/>
        <end position="63"/>
    </location>
</feature>
<dbReference type="GO" id="GO:0016020">
    <property type="term" value="C:membrane"/>
    <property type="evidence" value="ECO:0007669"/>
    <property type="project" value="UniProtKB-SubCell"/>
</dbReference>
<dbReference type="EMBL" id="CP000774">
    <property type="protein sequence ID" value="ABS62139.1"/>
    <property type="molecule type" value="Genomic_DNA"/>
</dbReference>
<proteinExistence type="inferred from homology"/>
<sequence>MIEQVFMRGDGLDALRIMLGLASLAAAIAYQVVERQPPSTLRTTLKTLAIGLLVPLPLLLLGAPGAAALPLVLLALAFLLSSLGDLFLALKGDARNFMRGLVAFLVSHLFYISVMVPLASSPETLPAKAASLFVGLGAIALYLSLAPALGRMKLPFGAYLVAILVMALSALAIPAGQPWLGLGAVLFVLSDSVIALDKFRGPIPYRGLIVWSTYYVGQAMMALSLLALLA</sequence>
<protein>
    <submittedName>
        <fullName evidence="7">YhhN family protein</fullName>
    </submittedName>
</protein>
<keyword evidence="3 6" id="KW-0812">Transmembrane</keyword>
<dbReference type="STRING" id="402881.Plav_0516"/>
<keyword evidence="8" id="KW-1185">Reference proteome</keyword>
<dbReference type="InterPro" id="IPR012506">
    <property type="entry name" value="TMEM86B-like"/>
</dbReference>
<comment type="subcellular location">
    <subcellularLocation>
        <location evidence="1">Membrane</location>
        <topology evidence="1">Multi-pass membrane protein</topology>
    </subcellularLocation>
</comment>
<feature type="transmembrane region" description="Helical" evidence="6">
    <location>
        <begin position="156"/>
        <end position="173"/>
    </location>
</feature>
<dbReference type="eggNOG" id="COG3714">
    <property type="taxonomic scope" value="Bacteria"/>
</dbReference>
<evidence type="ECO:0000313" key="8">
    <source>
        <dbReference type="Proteomes" id="UP000006377"/>
    </source>
</evidence>
<feature type="transmembrane region" description="Helical" evidence="6">
    <location>
        <begin position="97"/>
        <end position="118"/>
    </location>
</feature>
<keyword evidence="4 6" id="KW-1133">Transmembrane helix</keyword>
<dbReference type="Proteomes" id="UP000006377">
    <property type="component" value="Chromosome"/>
</dbReference>
<comment type="similarity">
    <text evidence="2">Belongs to the TMEM86 family.</text>
</comment>
<evidence type="ECO:0000256" key="3">
    <source>
        <dbReference type="ARBA" id="ARBA00022692"/>
    </source>
</evidence>
<feature type="transmembrane region" description="Helical" evidence="6">
    <location>
        <begin position="69"/>
        <end position="90"/>
    </location>
</feature>
<dbReference type="PANTHER" id="PTHR31885:SF6">
    <property type="entry name" value="GH04784P"/>
    <property type="match status" value="1"/>
</dbReference>
<feature type="transmembrane region" description="Helical" evidence="6">
    <location>
        <begin position="130"/>
        <end position="149"/>
    </location>
</feature>
<feature type="transmembrane region" description="Helical" evidence="6">
    <location>
        <begin position="14"/>
        <end position="33"/>
    </location>
</feature>
<dbReference type="KEGG" id="pla:Plav_0516"/>
<evidence type="ECO:0000256" key="1">
    <source>
        <dbReference type="ARBA" id="ARBA00004141"/>
    </source>
</evidence>